<sequence>MAKALPKILTNRPQAHLLISKLQQWQIKFQGWQDARRALKAHKRYS</sequence>
<reference evidence="2" key="1">
    <citation type="journal article" date="2019" name="Int. J. Syst. Evol. Microbiol.">
        <title>The Global Catalogue of Microorganisms (GCM) 10K type strain sequencing project: providing services to taxonomists for standard genome sequencing and annotation.</title>
        <authorList>
            <consortium name="The Broad Institute Genomics Platform"/>
            <consortium name="The Broad Institute Genome Sequencing Center for Infectious Disease"/>
            <person name="Wu L."/>
            <person name="Ma J."/>
        </authorList>
    </citation>
    <scope>NUCLEOTIDE SEQUENCE [LARGE SCALE GENOMIC DNA]</scope>
    <source>
        <strain evidence="2">CECT 8288</strain>
    </source>
</reference>
<gene>
    <name evidence="1" type="ORF">ACFOND_09950</name>
</gene>
<dbReference type="EMBL" id="JBHRYN010000011">
    <property type="protein sequence ID" value="MFC3701962.1"/>
    <property type="molecule type" value="Genomic_DNA"/>
</dbReference>
<keyword evidence="2" id="KW-1185">Reference proteome</keyword>
<accession>A0ABV7WSQ9</accession>
<comment type="caution">
    <text evidence="1">The sequence shown here is derived from an EMBL/GenBank/DDBJ whole genome shotgun (WGS) entry which is preliminary data.</text>
</comment>
<evidence type="ECO:0000313" key="1">
    <source>
        <dbReference type="EMBL" id="MFC3701962.1"/>
    </source>
</evidence>
<proteinExistence type="predicted"/>
<dbReference type="RefSeq" id="WP_216000174.1">
    <property type="nucleotide sequence ID" value="NZ_JAUFQI010000001.1"/>
</dbReference>
<dbReference type="Proteomes" id="UP001595710">
    <property type="component" value="Unassembled WGS sequence"/>
</dbReference>
<evidence type="ECO:0000313" key="2">
    <source>
        <dbReference type="Proteomes" id="UP001595710"/>
    </source>
</evidence>
<protein>
    <submittedName>
        <fullName evidence="1">Uncharacterized protein</fullName>
    </submittedName>
</protein>
<name>A0ABV7WSQ9_9GAMM</name>
<organism evidence="1 2">
    <name type="scientific">Reinekea marina</name>
    <dbReference type="NCBI Taxonomy" id="1310421"/>
    <lineage>
        <taxon>Bacteria</taxon>
        <taxon>Pseudomonadati</taxon>
        <taxon>Pseudomonadota</taxon>
        <taxon>Gammaproteobacteria</taxon>
        <taxon>Oceanospirillales</taxon>
        <taxon>Saccharospirillaceae</taxon>
        <taxon>Reinekea</taxon>
    </lineage>
</organism>